<keyword evidence="8" id="KW-0999">Mitochondrion inner membrane</keyword>
<dbReference type="InterPro" id="IPR010934">
    <property type="entry name" value="NADH_DH_su5_C"/>
</dbReference>
<protein>
    <recommendedName>
        <fullName evidence="4 17">NADH-ubiquinone oxidoreductase chain 5</fullName>
        <ecNumber evidence="3 17">7.1.1.2</ecNumber>
    </recommendedName>
</protein>
<dbReference type="PANTHER" id="PTHR42829">
    <property type="entry name" value="NADH-UBIQUINONE OXIDOREDUCTASE CHAIN 5"/>
    <property type="match status" value="1"/>
</dbReference>
<feature type="transmembrane region" description="Helical" evidence="17">
    <location>
        <begin position="150"/>
        <end position="172"/>
    </location>
</feature>
<dbReference type="GO" id="GO:0005743">
    <property type="term" value="C:mitochondrial inner membrane"/>
    <property type="evidence" value="ECO:0007669"/>
    <property type="project" value="UniProtKB-SubCell"/>
</dbReference>
<keyword evidence="12 17" id="KW-0520">NAD</keyword>
<evidence type="ECO:0000256" key="1">
    <source>
        <dbReference type="ARBA" id="ARBA00003257"/>
    </source>
</evidence>
<feature type="transmembrane region" description="Helical" evidence="17">
    <location>
        <begin position="47"/>
        <end position="73"/>
    </location>
</feature>
<feature type="transmembrane region" description="Helical" evidence="17">
    <location>
        <begin position="238"/>
        <end position="259"/>
    </location>
</feature>
<feature type="transmembrane region" description="Helical" evidence="17">
    <location>
        <begin position="412"/>
        <end position="435"/>
    </location>
</feature>
<feature type="transmembrane region" description="Helical" evidence="17">
    <location>
        <begin position="447"/>
        <end position="467"/>
    </location>
</feature>
<feature type="transmembrane region" description="Helical" evidence="17">
    <location>
        <begin position="110"/>
        <end position="129"/>
    </location>
</feature>
<evidence type="ECO:0000256" key="10">
    <source>
        <dbReference type="ARBA" id="ARBA00022982"/>
    </source>
</evidence>
<evidence type="ECO:0000256" key="16">
    <source>
        <dbReference type="ARBA" id="ARBA00049551"/>
    </source>
</evidence>
<dbReference type="EMBL" id="MK431897">
    <property type="protein sequence ID" value="QIT06464.1"/>
    <property type="molecule type" value="Genomic_DNA"/>
</dbReference>
<keyword evidence="15 17" id="KW-0472">Membrane</keyword>
<evidence type="ECO:0000256" key="7">
    <source>
        <dbReference type="ARBA" id="ARBA00022692"/>
    </source>
</evidence>
<organism evidence="21">
    <name type="scientific">Mesaphorura yosii</name>
    <dbReference type="NCBI Taxonomy" id="1840514"/>
    <lineage>
        <taxon>Eukaryota</taxon>
        <taxon>Metazoa</taxon>
        <taxon>Ecdysozoa</taxon>
        <taxon>Arthropoda</taxon>
        <taxon>Hexapoda</taxon>
        <taxon>Collembola</taxon>
        <taxon>Poduromorpha</taxon>
        <taxon>Poduroidea</taxon>
        <taxon>Tullbergiidae</taxon>
        <taxon>Stenaphorurinae</taxon>
        <taxon>Mesaphorura</taxon>
    </lineage>
</organism>
<dbReference type="Pfam" id="PF00361">
    <property type="entry name" value="Proton_antipo_M"/>
    <property type="match status" value="1"/>
</dbReference>
<feature type="domain" description="NADH:quinone oxidoreductase/Mrp antiporter transmembrane" evidence="18">
    <location>
        <begin position="105"/>
        <end position="384"/>
    </location>
</feature>
<dbReference type="GO" id="GO:0015990">
    <property type="term" value="P:electron transport coupled proton transport"/>
    <property type="evidence" value="ECO:0007669"/>
    <property type="project" value="TreeGrafter"/>
</dbReference>
<evidence type="ECO:0000256" key="4">
    <source>
        <dbReference type="ARBA" id="ARBA00021096"/>
    </source>
</evidence>
<keyword evidence="5 17" id="KW-0813">Transport</keyword>
<sequence length="567" mass="63753">MMLLTGCLGTLMGSLGISLLCLSVMFNMMDLSIYIEWEFFSGFMYSFIFLILMDWISLSFGGLVLLISGMVVIYSGDYMGSDKNLFRFLLILLLFVGSMILMIYSPNMISILLGWDGLGLVSYCLVIYYQNMKSLNSGLLTILSNRVGDVAILVSIAWLFSFGDWNFLFLSYMMKNEMLLIMGLIILASLTKSAQIPFSAWLPAAMAAPTPISALVHSSTLVTAGVYLMIRFSEILGVSSYLFYLSVGTMFMSGLGANLETDLKSIIALSTLSQLGVMMMSLSLGMVELAYFHLLMHALFKSLLFLCAGVFIHGGADKQDIRSLGGVMESTPLTSFYFMGCSFALCGFPFMSGYYSKDIILELYFMRELNAIMFLLTLLATVFTITYSFRLFSVLMMGTGQQTSGILSSLEVFMSLGPMGVLFIFAVVSGALMGWFFMPNFLINLPYYLKMMIFGFTLWYIFSLLSFMKIVNSVKSLNQGRYILSFKFYFSSFWWLASLSVSWLSWVKLGGKLAKILDQGWAEWFGPQGMYLSVSKMSHYVDSITFFNFSGLMFSYLVFLIFIFYMV</sequence>
<accession>A0A6H0EXR8</accession>
<evidence type="ECO:0000256" key="5">
    <source>
        <dbReference type="ARBA" id="ARBA00022448"/>
    </source>
</evidence>
<dbReference type="AlphaFoldDB" id="A0A6H0EXR8"/>
<feature type="transmembrane region" description="Helical" evidence="17">
    <location>
        <begin position="371"/>
        <end position="392"/>
    </location>
</feature>
<dbReference type="InterPro" id="IPR003945">
    <property type="entry name" value="NU5C-like"/>
</dbReference>
<name>A0A6H0EXR8_9HEXA</name>
<dbReference type="PANTHER" id="PTHR42829:SF2">
    <property type="entry name" value="NADH-UBIQUINONE OXIDOREDUCTASE CHAIN 5"/>
    <property type="match status" value="1"/>
</dbReference>
<keyword evidence="11 17" id="KW-1133">Transmembrane helix</keyword>
<keyword evidence="7 17" id="KW-0812">Transmembrane</keyword>
<evidence type="ECO:0000256" key="11">
    <source>
        <dbReference type="ARBA" id="ARBA00022989"/>
    </source>
</evidence>
<dbReference type="Pfam" id="PF06455">
    <property type="entry name" value="NADH5_C"/>
    <property type="match status" value="1"/>
</dbReference>
<comment type="subcellular location">
    <subcellularLocation>
        <location evidence="2">Mitochondrion inner membrane</location>
        <topology evidence="2">Multi-pass membrane protein</topology>
    </subcellularLocation>
</comment>
<dbReference type="GO" id="GO:0003954">
    <property type="term" value="F:NADH dehydrogenase activity"/>
    <property type="evidence" value="ECO:0007669"/>
    <property type="project" value="TreeGrafter"/>
</dbReference>
<evidence type="ECO:0000256" key="13">
    <source>
        <dbReference type="ARBA" id="ARBA00023075"/>
    </source>
</evidence>
<evidence type="ECO:0000256" key="14">
    <source>
        <dbReference type="ARBA" id="ARBA00023128"/>
    </source>
</evidence>
<dbReference type="GO" id="GO:0008137">
    <property type="term" value="F:NADH dehydrogenase (ubiquinone) activity"/>
    <property type="evidence" value="ECO:0007669"/>
    <property type="project" value="UniProtKB-EC"/>
</dbReference>
<evidence type="ECO:0000256" key="2">
    <source>
        <dbReference type="ARBA" id="ARBA00004448"/>
    </source>
</evidence>
<dbReference type="EC" id="7.1.1.2" evidence="3 17"/>
<evidence type="ECO:0000256" key="15">
    <source>
        <dbReference type="ARBA" id="ARBA00023136"/>
    </source>
</evidence>
<evidence type="ECO:0000256" key="17">
    <source>
        <dbReference type="RuleBase" id="RU003404"/>
    </source>
</evidence>
<comment type="function">
    <text evidence="1">Core subunit of the mitochondrial membrane respiratory chain NADH dehydrogenase (Complex I) that is believed to belong to the minimal assembly required for catalysis. Complex I functions in the transfer of electrons from NADH to the respiratory chain. The immediate electron acceptor for the enzyme is believed to be ubiquinone.</text>
</comment>
<keyword evidence="13 17" id="KW-0830">Ubiquinone</keyword>
<evidence type="ECO:0000259" key="20">
    <source>
        <dbReference type="Pfam" id="PF06455"/>
    </source>
</evidence>
<evidence type="ECO:0000259" key="18">
    <source>
        <dbReference type="Pfam" id="PF00361"/>
    </source>
</evidence>
<keyword evidence="10" id="KW-0249">Electron transport</keyword>
<dbReference type="PRINTS" id="PR01434">
    <property type="entry name" value="NADHDHGNASE5"/>
</dbReference>
<evidence type="ECO:0000256" key="12">
    <source>
        <dbReference type="ARBA" id="ARBA00023027"/>
    </source>
</evidence>
<evidence type="ECO:0000313" key="21">
    <source>
        <dbReference type="EMBL" id="QIT06464.1"/>
    </source>
</evidence>
<feature type="transmembrane region" description="Helical" evidence="17">
    <location>
        <begin position="214"/>
        <end position="232"/>
    </location>
</feature>
<keyword evidence="6" id="KW-0679">Respiratory chain</keyword>
<feature type="transmembrane region" description="Helical" evidence="17">
    <location>
        <begin position="488"/>
        <end position="506"/>
    </location>
</feature>
<geneLocation type="mitochondrion" evidence="21"/>
<dbReference type="Pfam" id="PF00662">
    <property type="entry name" value="Proton_antipo_N"/>
    <property type="match status" value="1"/>
</dbReference>
<evidence type="ECO:0000256" key="9">
    <source>
        <dbReference type="ARBA" id="ARBA00022967"/>
    </source>
</evidence>
<comment type="similarity">
    <text evidence="17">Belongs to the complex I subunit 5 family.</text>
</comment>
<evidence type="ECO:0000256" key="6">
    <source>
        <dbReference type="ARBA" id="ARBA00022660"/>
    </source>
</evidence>
<evidence type="ECO:0000259" key="19">
    <source>
        <dbReference type="Pfam" id="PF00662"/>
    </source>
</evidence>
<reference evidence="21" key="1">
    <citation type="submission" date="2019-01" db="EMBL/GenBank/DDBJ databases">
        <title>Mitochondrial phylogenomics of Collembola.</title>
        <authorList>
            <person name="Sun X."/>
            <person name="Xie Z.-J."/>
            <person name="Dong J."/>
            <person name="Yu D.-Y."/>
        </authorList>
    </citation>
    <scope>NUCLEOTIDE SEQUENCE</scope>
</reference>
<feature type="transmembrane region" description="Helical" evidence="17">
    <location>
        <begin position="85"/>
        <end position="104"/>
    </location>
</feature>
<evidence type="ECO:0000256" key="8">
    <source>
        <dbReference type="ARBA" id="ARBA00022792"/>
    </source>
</evidence>
<dbReference type="GO" id="GO:0042773">
    <property type="term" value="P:ATP synthesis coupled electron transport"/>
    <property type="evidence" value="ECO:0007669"/>
    <property type="project" value="InterPro"/>
</dbReference>
<feature type="transmembrane region" description="Helical" evidence="17">
    <location>
        <begin position="178"/>
        <end position="202"/>
    </location>
</feature>
<feature type="domain" description="NADH dehydrogenase subunit 5 C-terminal" evidence="20">
    <location>
        <begin position="387"/>
        <end position="566"/>
    </location>
</feature>
<keyword evidence="9" id="KW-1278">Translocase</keyword>
<feature type="domain" description="NADH-Ubiquinone oxidoreductase (complex I) chain 5 N-terminal" evidence="19">
    <location>
        <begin position="49"/>
        <end position="88"/>
    </location>
</feature>
<feature type="transmembrane region" description="Helical" evidence="17">
    <location>
        <begin position="290"/>
        <end position="312"/>
    </location>
</feature>
<keyword evidence="14 17" id="KW-0496">Mitochondrion</keyword>
<gene>
    <name evidence="21" type="primary">ND5</name>
</gene>
<comment type="catalytic activity">
    <reaction evidence="16 17">
        <text>a ubiquinone + NADH + 5 H(+)(in) = a ubiquinol + NAD(+) + 4 H(+)(out)</text>
        <dbReference type="Rhea" id="RHEA:29091"/>
        <dbReference type="Rhea" id="RHEA-COMP:9565"/>
        <dbReference type="Rhea" id="RHEA-COMP:9566"/>
        <dbReference type="ChEBI" id="CHEBI:15378"/>
        <dbReference type="ChEBI" id="CHEBI:16389"/>
        <dbReference type="ChEBI" id="CHEBI:17976"/>
        <dbReference type="ChEBI" id="CHEBI:57540"/>
        <dbReference type="ChEBI" id="CHEBI:57945"/>
        <dbReference type="EC" id="7.1.1.2"/>
    </reaction>
</comment>
<feature type="transmembrane region" description="Helical" evidence="17">
    <location>
        <begin position="333"/>
        <end position="351"/>
    </location>
</feature>
<feature type="transmembrane region" description="Helical" evidence="17">
    <location>
        <begin position="544"/>
        <end position="565"/>
    </location>
</feature>
<comment type="function">
    <text evidence="17">Core subunit of the mitochondrial membrane respiratory chain NADH dehydrogenase (Complex I) which catalyzes electron transfer from NADH through the respiratory chain, using ubiquinone as an electron acceptor. Essential for the catalytic activity and assembly of complex I.</text>
</comment>
<dbReference type="InterPro" id="IPR001516">
    <property type="entry name" value="Proton_antipo_N"/>
</dbReference>
<proteinExistence type="inferred from homology"/>
<dbReference type="InterPro" id="IPR001750">
    <property type="entry name" value="ND/Mrp_TM"/>
</dbReference>
<evidence type="ECO:0000256" key="3">
    <source>
        <dbReference type="ARBA" id="ARBA00012944"/>
    </source>
</evidence>